<dbReference type="SUPFAM" id="SSF47413">
    <property type="entry name" value="lambda repressor-like DNA-binding domains"/>
    <property type="match status" value="1"/>
</dbReference>
<proteinExistence type="predicted"/>
<sequence>MTTIKDIAAKTNLSISTVSIVLNNRASRIPKSTRDIVINAAKELNYRPNQLAVGLVTKRTKTLGLIVPDIRNNFFSSLAKGIEDEARNNGWTVLLCNSNDSHKRDLEYIKMLEGKGVDGILYSMSSDSNLKNFKEKYSLIKNFDIKFLMIDRYLDFPATFPKINVVSLDHFKGGYLAAKHLIDLGHKKIACVTGPQYLSESNDRLRGYKQALDDGSIEYDEELIVEGNYHIESGVSAVNKLIEKDFTAIFAFNDMMAYGVLKGLKTYNLSIPHDISVIGYDDIYLSEILEVPLTTIHQPIEVMGRGAAKHFINIIDSKEEFLDNLPLYSPELIVRKSTSKPNKRLLNKRTQVI</sequence>
<reference evidence="5 6" key="1">
    <citation type="submission" date="2016-02" db="EMBL/GenBank/DDBJ databases">
        <title>Genome sequence of Tissierella creatinophila DSM 6911.</title>
        <authorList>
            <person name="Poehlein A."/>
            <person name="Daniel R."/>
        </authorList>
    </citation>
    <scope>NUCLEOTIDE SEQUENCE [LARGE SCALE GENOMIC DNA]</scope>
    <source>
        <strain evidence="5 6">DSM 6911</strain>
    </source>
</reference>
<evidence type="ECO:0000256" key="1">
    <source>
        <dbReference type="ARBA" id="ARBA00023015"/>
    </source>
</evidence>
<evidence type="ECO:0000259" key="4">
    <source>
        <dbReference type="PROSITE" id="PS50932"/>
    </source>
</evidence>
<dbReference type="Pfam" id="PF00356">
    <property type="entry name" value="LacI"/>
    <property type="match status" value="1"/>
</dbReference>
<name>A0A1U7M652_TISCR</name>
<dbReference type="Pfam" id="PF00532">
    <property type="entry name" value="Peripla_BP_1"/>
    <property type="match status" value="1"/>
</dbReference>
<gene>
    <name evidence="5" type="primary">degA</name>
    <name evidence="5" type="ORF">TICRE_14690</name>
</gene>
<keyword evidence="6" id="KW-1185">Reference proteome</keyword>
<keyword evidence="1" id="KW-0805">Transcription regulation</keyword>
<dbReference type="Gene3D" id="3.40.50.2300">
    <property type="match status" value="2"/>
</dbReference>
<evidence type="ECO:0000256" key="2">
    <source>
        <dbReference type="ARBA" id="ARBA00023125"/>
    </source>
</evidence>
<evidence type="ECO:0000256" key="3">
    <source>
        <dbReference type="ARBA" id="ARBA00023163"/>
    </source>
</evidence>
<comment type="caution">
    <text evidence="5">The sequence shown here is derived from an EMBL/GenBank/DDBJ whole genome shotgun (WGS) entry which is preliminary data.</text>
</comment>
<dbReference type="RefSeq" id="WP_075726621.1">
    <property type="nucleotide sequence ID" value="NZ_LTDM01000022.1"/>
</dbReference>
<evidence type="ECO:0000313" key="5">
    <source>
        <dbReference type="EMBL" id="OLS02668.1"/>
    </source>
</evidence>
<feature type="domain" description="HTH lacI-type" evidence="4">
    <location>
        <begin position="2"/>
        <end position="57"/>
    </location>
</feature>
<dbReference type="CDD" id="cd06267">
    <property type="entry name" value="PBP1_LacI_sugar_binding-like"/>
    <property type="match status" value="1"/>
</dbReference>
<dbReference type="OrthoDB" id="369222at2"/>
<dbReference type="CDD" id="cd01392">
    <property type="entry name" value="HTH_LacI"/>
    <property type="match status" value="1"/>
</dbReference>
<evidence type="ECO:0000313" key="6">
    <source>
        <dbReference type="Proteomes" id="UP000186112"/>
    </source>
</evidence>
<keyword evidence="2" id="KW-0238">DNA-binding</keyword>
<dbReference type="Gene3D" id="1.10.260.40">
    <property type="entry name" value="lambda repressor-like DNA-binding domains"/>
    <property type="match status" value="1"/>
</dbReference>
<dbReference type="InterPro" id="IPR028082">
    <property type="entry name" value="Peripla_BP_I"/>
</dbReference>
<dbReference type="SUPFAM" id="SSF53822">
    <property type="entry name" value="Periplasmic binding protein-like I"/>
    <property type="match status" value="1"/>
</dbReference>
<dbReference type="Proteomes" id="UP000186112">
    <property type="component" value="Unassembled WGS sequence"/>
</dbReference>
<organism evidence="5 6">
    <name type="scientific">Tissierella creatinophila DSM 6911</name>
    <dbReference type="NCBI Taxonomy" id="1123403"/>
    <lineage>
        <taxon>Bacteria</taxon>
        <taxon>Bacillati</taxon>
        <taxon>Bacillota</taxon>
        <taxon>Tissierellia</taxon>
        <taxon>Tissierellales</taxon>
        <taxon>Tissierellaceae</taxon>
        <taxon>Tissierella</taxon>
    </lineage>
</organism>
<dbReference type="EMBL" id="LTDM01000022">
    <property type="protein sequence ID" value="OLS02668.1"/>
    <property type="molecule type" value="Genomic_DNA"/>
</dbReference>
<accession>A0A1U7M652</accession>
<dbReference type="PANTHER" id="PTHR30146">
    <property type="entry name" value="LACI-RELATED TRANSCRIPTIONAL REPRESSOR"/>
    <property type="match status" value="1"/>
</dbReference>
<protein>
    <submittedName>
        <fullName evidence="5">HTH-type transcriptional regulator DegA</fullName>
    </submittedName>
</protein>
<dbReference type="InterPro" id="IPR000843">
    <property type="entry name" value="HTH_LacI"/>
</dbReference>
<dbReference type="PANTHER" id="PTHR30146:SF109">
    <property type="entry name" value="HTH-TYPE TRANSCRIPTIONAL REGULATOR GALS"/>
    <property type="match status" value="1"/>
</dbReference>
<keyword evidence="3" id="KW-0804">Transcription</keyword>
<dbReference type="InterPro" id="IPR010982">
    <property type="entry name" value="Lambda_DNA-bd_dom_sf"/>
</dbReference>
<dbReference type="GO" id="GO:0000976">
    <property type="term" value="F:transcription cis-regulatory region binding"/>
    <property type="evidence" value="ECO:0007669"/>
    <property type="project" value="TreeGrafter"/>
</dbReference>
<dbReference type="SMART" id="SM00354">
    <property type="entry name" value="HTH_LACI"/>
    <property type="match status" value="1"/>
</dbReference>
<dbReference type="AlphaFoldDB" id="A0A1U7M652"/>
<dbReference type="GO" id="GO:0003700">
    <property type="term" value="F:DNA-binding transcription factor activity"/>
    <property type="evidence" value="ECO:0007669"/>
    <property type="project" value="TreeGrafter"/>
</dbReference>
<dbReference type="InterPro" id="IPR001761">
    <property type="entry name" value="Peripla_BP/Lac1_sug-bd_dom"/>
</dbReference>
<dbReference type="PROSITE" id="PS50932">
    <property type="entry name" value="HTH_LACI_2"/>
    <property type="match status" value="1"/>
</dbReference>